<name>A0A834TUY1_9FABA</name>
<gene>
    <name evidence="1" type="ORF">G2W53_017884</name>
</gene>
<protein>
    <submittedName>
        <fullName evidence="1">Uncharacterized protein</fullName>
    </submittedName>
</protein>
<dbReference type="Proteomes" id="UP000634136">
    <property type="component" value="Unassembled WGS sequence"/>
</dbReference>
<proteinExistence type="predicted"/>
<keyword evidence="2" id="KW-1185">Reference proteome</keyword>
<organism evidence="1 2">
    <name type="scientific">Senna tora</name>
    <dbReference type="NCBI Taxonomy" id="362788"/>
    <lineage>
        <taxon>Eukaryota</taxon>
        <taxon>Viridiplantae</taxon>
        <taxon>Streptophyta</taxon>
        <taxon>Embryophyta</taxon>
        <taxon>Tracheophyta</taxon>
        <taxon>Spermatophyta</taxon>
        <taxon>Magnoliopsida</taxon>
        <taxon>eudicotyledons</taxon>
        <taxon>Gunneridae</taxon>
        <taxon>Pentapetalae</taxon>
        <taxon>rosids</taxon>
        <taxon>fabids</taxon>
        <taxon>Fabales</taxon>
        <taxon>Fabaceae</taxon>
        <taxon>Caesalpinioideae</taxon>
        <taxon>Cassia clade</taxon>
        <taxon>Senna</taxon>
    </lineage>
</organism>
<evidence type="ECO:0000313" key="1">
    <source>
        <dbReference type="EMBL" id="KAF7826720.1"/>
    </source>
</evidence>
<reference evidence="1" key="1">
    <citation type="submission" date="2020-09" db="EMBL/GenBank/DDBJ databases">
        <title>Genome-Enabled Discovery of Anthraquinone Biosynthesis in Senna tora.</title>
        <authorList>
            <person name="Kang S.-H."/>
            <person name="Pandey R.P."/>
            <person name="Lee C.-M."/>
            <person name="Sim J.-S."/>
            <person name="Jeong J.-T."/>
            <person name="Choi B.-S."/>
            <person name="Jung M."/>
            <person name="Ginzburg D."/>
            <person name="Zhao K."/>
            <person name="Won S.Y."/>
            <person name="Oh T.-J."/>
            <person name="Yu Y."/>
            <person name="Kim N.-H."/>
            <person name="Lee O.R."/>
            <person name="Lee T.-H."/>
            <person name="Bashyal P."/>
            <person name="Kim T.-S."/>
            <person name="Lee W.-H."/>
            <person name="Kawkins C."/>
            <person name="Kim C.-K."/>
            <person name="Kim J.S."/>
            <person name="Ahn B.O."/>
            <person name="Rhee S.Y."/>
            <person name="Sohng J.K."/>
        </authorList>
    </citation>
    <scope>NUCLEOTIDE SEQUENCE</scope>
    <source>
        <tissue evidence="1">Leaf</tissue>
    </source>
</reference>
<evidence type="ECO:0000313" key="2">
    <source>
        <dbReference type="Proteomes" id="UP000634136"/>
    </source>
</evidence>
<accession>A0A834TUY1</accession>
<dbReference type="EMBL" id="JAAIUW010000006">
    <property type="protein sequence ID" value="KAF7826720.1"/>
    <property type="molecule type" value="Genomic_DNA"/>
</dbReference>
<comment type="caution">
    <text evidence="1">The sequence shown here is derived from an EMBL/GenBank/DDBJ whole genome shotgun (WGS) entry which is preliminary data.</text>
</comment>
<sequence>MVGSHLGKVHHVMVRQASHHVMVRQASHHAMA</sequence>
<dbReference type="AlphaFoldDB" id="A0A834TUY1"/>